<reference evidence="2 3" key="1">
    <citation type="submission" date="2024-04" db="EMBL/GenBank/DDBJ databases">
        <authorList>
            <person name="Fracassetti M."/>
        </authorList>
    </citation>
    <scope>NUCLEOTIDE SEQUENCE [LARGE SCALE GENOMIC DNA]</scope>
</reference>
<gene>
    <name evidence="2" type="ORF">LTRI10_LOCUS45103</name>
</gene>
<organism evidence="2 3">
    <name type="scientific">Linum trigynum</name>
    <dbReference type="NCBI Taxonomy" id="586398"/>
    <lineage>
        <taxon>Eukaryota</taxon>
        <taxon>Viridiplantae</taxon>
        <taxon>Streptophyta</taxon>
        <taxon>Embryophyta</taxon>
        <taxon>Tracheophyta</taxon>
        <taxon>Spermatophyta</taxon>
        <taxon>Magnoliopsida</taxon>
        <taxon>eudicotyledons</taxon>
        <taxon>Gunneridae</taxon>
        <taxon>Pentapetalae</taxon>
        <taxon>rosids</taxon>
        <taxon>fabids</taxon>
        <taxon>Malpighiales</taxon>
        <taxon>Linaceae</taxon>
        <taxon>Linum</taxon>
    </lineage>
</organism>
<name>A0AAV2G4W1_9ROSI</name>
<dbReference type="EMBL" id="OZ034821">
    <property type="protein sequence ID" value="CAL1405309.1"/>
    <property type="molecule type" value="Genomic_DNA"/>
</dbReference>
<keyword evidence="3" id="KW-1185">Reference proteome</keyword>
<accession>A0AAV2G4W1</accession>
<dbReference type="AlphaFoldDB" id="A0AAV2G4W1"/>
<evidence type="ECO:0000313" key="3">
    <source>
        <dbReference type="Proteomes" id="UP001497516"/>
    </source>
</evidence>
<evidence type="ECO:0000313" key="2">
    <source>
        <dbReference type="EMBL" id="CAL1405309.1"/>
    </source>
</evidence>
<evidence type="ECO:0000256" key="1">
    <source>
        <dbReference type="SAM" id="MobiDB-lite"/>
    </source>
</evidence>
<dbReference type="Proteomes" id="UP001497516">
    <property type="component" value="Chromosome 8"/>
</dbReference>
<sequence length="127" mass="14538">MDHRLTALHGGVFFTRLAKYFQVDFGAVQFHLDSRTTPISFEVSKSKLKVLQMNDDGIWGVRGLPFPTINMLDMEGTGFHLPEARVARERRRFATEEEQVESVYEGGESPIPTLQPIHPQFNNARDY</sequence>
<feature type="region of interest" description="Disordered" evidence="1">
    <location>
        <begin position="97"/>
        <end position="127"/>
    </location>
</feature>
<proteinExistence type="predicted"/>
<protein>
    <submittedName>
        <fullName evidence="2">Uncharacterized protein</fullName>
    </submittedName>
</protein>